<evidence type="ECO:0000256" key="1">
    <source>
        <dbReference type="SAM" id="MobiDB-lite"/>
    </source>
</evidence>
<reference evidence="3 4" key="1">
    <citation type="submission" date="2016-02" db="EMBL/GenBank/DDBJ databases">
        <title>Biosynthesis of antibiotic leucinostatins and their inhibition on Phytophthora in bio-control Purpureocillium lilacinum.</title>
        <authorList>
            <person name="Wang G."/>
            <person name="Liu Z."/>
            <person name="Lin R."/>
            <person name="Li E."/>
            <person name="Mao Z."/>
            <person name="Ling J."/>
            <person name="Yin W."/>
            <person name="Xie B."/>
        </authorList>
    </citation>
    <scope>NUCLEOTIDE SEQUENCE [LARGE SCALE GENOMIC DNA]</scope>
    <source>
        <strain evidence="2">PLBJ-1</strain>
        <strain evidence="3">PLFJ-1</strain>
    </source>
</reference>
<evidence type="ECO:0000313" key="3">
    <source>
        <dbReference type="EMBL" id="OAQ83108.1"/>
    </source>
</evidence>
<organism evidence="3 4">
    <name type="scientific">Purpureocillium lilacinum</name>
    <name type="common">Paecilomyces lilacinus</name>
    <dbReference type="NCBI Taxonomy" id="33203"/>
    <lineage>
        <taxon>Eukaryota</taxon>
        <taxon>Fungi</taxon>
        <taxon>Dikarya</taxon>
        <taxon>Ascomycota</taxon>
        <taxon>Pezizomycotina</taxon>
        <taxon>Sordariomycetes</taxon>
        <taxon>Hypocreomycetidae</taxon>
        <taxon>Hypocreales</taxon>
        <taxon>Ophiocordycipitaceae</taxon>
        <taxon>Purpureocillium</taxon>
    </lineage>
</organism>
<gene>
    <name evidence="2" type="ORF">VFPBJ_10288</name>
    <name evidence="3" type="ORF">VFPFJ_08911</name>
</gene>
<sequence>MSPLTFILPPSFGRISSEPGPRYAPSILCPGPSTQHGSTYKLPEDLLKPSRSSPARPCWTFQPWRLPAFPRLLLGRRNQAKLATGQIRPRLDGPRPAAQPSRLIQCRLGGLGGFGA</sequence>
<dbReference type="AlphaFoldDB" id="A0A179H075"/>
<dbReference type="Proteomes" id="UP000078340">
    <property type="component" value="Unassembled WGS sequence"/>
</dbReference>
<dbReference type="EMBL" id="LSBH01000009">
    <property type="protein sequence ID" value="OAQ74994.1"/>
    <property type="molecule type" value="Genomic_DNA"/>
</dbReference>
<accession>A0A179H075</accession>
<proteinExistence type="predicted"/>
<dbReference type="EMBL" id="LSBI01000008">
    <property type="protein sequence ID" value="OAQ83108.1"/>
    <property type="molecule type" value="Genomic_DNA"/>
</dbReference>
<protein>
    <submittedName>
        <fullName evidence="3">Uncharacterized protein</fullName>
    </submittedName>
</protein>
<name>A0A179H075_PURLI</name>
<comment type="caution">
    <text evidence="3">The sequence shown here is derived from an EMBL/GenBank/DDBJ whole genome shotgun (WGS) entry which is preliminary data.</text>
</comment>
<dbReference type="Proteomes" id="UP000078240">
    <property type="component" value="Unassembled WGS sequence"/>
</dbReference>
<evidence type="ECO:0000313" key="4">
    <source>
        <dbReference type="Proteomes" id="UP000078340"/>
    </source>
</evidence>
<evidence type="ECO:0000313" key="2">
    <source>
        <dbReference type="EMBL" id="OAQ74994.1"/>
    </source>
</evidence>
<feature type="region of interest" description="Disordered" evidence="1">
    <location>
        <begin position="10"/>
        <end position="55"/>
    </location>
</feature>